<dbReference type="PANTHER" id="PTHR30069">
    <property type="entry name" value="TONB-DEPENDENT OUTER MEMBRANE RECEPTOR"/>
    <property type="match status" value="1"/>
</dbReference>
<evidence type="ECO:0000259" key="11">
    <source>
        <dbReference type="Pfam" id="PF07715"/>
    </source>
</evidence>
<keyword evidence="12" id="KW-0675">Receptor</keyword>
<dbReference type="AlphaFoldDB" id="A0A7G5E1F8"/>
<feature type="domain" description="TonB-dependent receptor plug" evidence="11">
    <location>
        <begin position="139"/>
        <end position="242"/>
    </location>
</feature>
<keyword evidence="3 8" id="KW-1134">Transmembrane beta strand</keyword>
<organism evidence="12 13">
    <name type="scientific">Sphingobacterium paramultivorum</name>
    <dbReference type="NCBI Taxonomy" id="2886510"/>
    <lineage>
        <taxon>Bacteria</taxon>
        <taxon>Pseudomonadati</taxon>
        <taxon>Bacteroidota</taxon>
        <taxon>Sphingobacteriia</taxon>
        <taxon>Sphingobacteriales</taxon>
        <taxon>Sphingobacteriaceae</taxon>
        <taxon>Sphingobacterium</taxon>
    </lineage>
</organism>
<keyword evidence="4 8" id="KW-0812">Transmembrane</keyword>
<evidence type="ECO:0000259" key="10">
    <source>
        <dbReference type="Pfam" id="PF00593"/>
    </source>
</evidence>
<dbReference type="SUPFAM" id="SSF49464">
    <property type="entry name" value="Carboxypeptidase regulatory domain-like"/>
    <property type="match status" value="1"/>
</dbReference>
<evidence type="ECO:0000256" key="4">
    <source>
        <dbReference type="ARBA" id="ARBA00022692"/>
    </source>
</evidence>
<dbReference type="RefSeq" id="WP_182332267.1">
    <property type="nucleotide sequence ID" value="NZ_CP058555.1"/>
</dbReference>
<dbReference type="SUPFAM" id="SSF56935">
    <property type="entry name" value="Porins"/>
    <property type="match status" value="1"/>
</dbReference>
<dbReference type="InterPro" id="IPR008969">
    <property type="entry name" value="CarboxyPept-like_regulatory"/>
</dbReference>
<dbReference type="Proteomes" id="UP000515450">
    <property type="component" value="Chromosome"/>
</dbReference>
<protein>
    <submittedName>
        <fullName evidence="12">TonB-dependent receptor</fullName>
    </submittedName>
</protein>
<evidence type="ECO:0000256" key="9">
    <source>
        <dbReference type="RuleBase" id="RU003357"/>
    </source>
</evidence>
<comment type="subcellular location">
    <subcellularLocation>
        <location evidence="1 8">Cell outer membrane</location>
        <topology evidence="1 8">Multi-pass membrane protein</topology>
    </subcellularLocation>
</comment>
<name>A0A7G5E1F8_9SPHI</name>
<evidence type="ECO:0000313" key="12">
    <source>
        <dbReference type="EMBL" id="QMV67833.1"/>
    </source>
</evidence>
<dbReference type="InterPro" id="IPR036942">
    <property type="entry name" value="Beta-barrel_TonB_sf"/>
</dbReference>
<dbReference type="InterPro" id="IPR037066">
    <property type="entry name" value="Plug_dom_sf"/>
</dbReference>
<dbReference type="GO" id="GO:0015344">
    <property type="term" value="F:siderophore uptake transmembrane transporter activity"/>
    <property type="evidence" value="ECO:0007669"/>
    <property type="project" value="TreeGrafter"/>
</dbReference>
<feature type="domain" description="TonB-dependent receptor-like beta-barrel" evidence="10">
    <location>
        <begin position="336"/>
        <end position="763"/>
    </location>
</feature>
<dbReference type="Gene3D" id="2.170.130.10">
    <property type="entry name" value="TonB-dependent receptor, plug domain"/>
    <property type="match status" value="1"/>
</dbReference>
<comment type="similarity">
    <text evidence="8 9">Belongs to the TonB-dependent receptor family.</text>
</comment>
<gene>
    <name evidence="12" type="ORF">HS960_09280</name>
</gene>
<accession>A0A7G5E1F8</accession>
<dbReference type="InterPro" id="IPR000531">
    <property type="entry name" value="Beta-barrel_TonB"/>
</dbReference>
<evidence type="ECO:0000256" key="8">
    <source>
        <dbReference type="PROSITE-ProRule" id="PRU01360"/>
    </source>
</evidence>
<keyword evidence="5 9" id="KW-0798">TonB box</keyword>
<dbReference type="InterPro" id="IPR012910">
    <property type="entry name" value="Plug_dom"/>
</dbReference>
<evidence type="ECO:0000256" key="1">
    <source>
        <dbReference type="ARBA" id="ARBA00004571"/>
    </source>
</evidence>
<evidence type="ECO:0000256" key="6">
    <source>
        <dbReference type="ARBA" id="ARBA00023136"/>
    </source>
</evidence>
<dbReference type="GO" id="GO:0044718">
    <property type="term" value="P:siderophore transmembrane transport"/>
    <property type="evidence" value="ECO:0007669"/>
    <property type="project" value="TreeGrafter"/>
</dbReference>
<dbReference type="InterPro" id="IPR039426">
    <property type="entry name" value="TonB-dep_rcpt-like"/>
</dbReference>
<proteinExistence type="inferred from homology"/>
<sequence length="798" mass="88076">MKNNRKSISFDLTDSKNSLPSNNNKIISSLALILLSTTTLYAQDGHLSGTVRTAEGEAISHVTVKIDLTKKLQTDSFGKFSSSLSAGTHRFQFTAIGYQMLDTVLTIQPNDSLNIAPVLRSNNRINEVIVSASRRIESLDEVPSSVTVLSQKQLESQRSISNNLSDILANTVPGLGFSTNRTQNLGQTLRGRRVLIMIDGIPQSTPLRDGARDIRSLDPSVIERVEVIKGATAIYGNGADGGLINYITKHANVDRRFGGTTEIGSNFSLVKPGQTGGFNVSQLFNGSQGHWDYVVGGRYEQTGLYKDADGVVLSPEYGMNDLKNWNAFAKIGYRIDAKNRLELMYNFFKSTQYTDYIAKAGKYGDFNSPTTGILGKRPGEPEGTPYNHNASLKYTAQELIGRTDFDANIYFQDYETLINYSNFFEGDGQPGTRSKKLGLRLNFNSPFKWSDVVSSEITYGLDLLSDKTNTTLTDGRTVIPNMDMRNLAPYFQLKTNIGKDLILKAGSRLENVHIEVPNFTTIGILNAVNGNYVGGGVAVNGGNLNFTALMLNAGLRYTKIQFFKPFVSFSQSFSVADLGLVLRAAKENTVSSTSIKAVKANNYEFGFSGDIGRFSYEAATYYSTSTLGASYVFVDGNPQIARSPEKIYGFELSANYRVHPILDFGASYSYTEGKRELTDGSRVYLGGDRINPPKITGSITVNPMKKWSLTTQMIATSGRNRFEPVNGLYSYGTGPIRSFTTFNFSSKYQINTRSLIRLGIENIFNKDYYTVISQWQSNNMNYVKGNGTRLNLSLSHSF</sequence>
<dbReference type="Pfam" id="PF00593">
    <property type="entry name" value="TonB_dep_Rec_b-barrel"/>
    <property type="match status" value="1"/>
</dbReference>
<keyword evidence="6 8" id="KW-0472">Membrane</keyword>
<dbReference type="Pfam" id="PF13620">
    <property type="entry name" value="CarboxypepD_reg"/>
    <property type="match status" value="1"/>
</dbReference>
<keyword evidence="13" id="KW-1185">Reference proteome</keyword>
<keyword evidence="2 8" id="KW-0813">Transport</keyword>
<dbReference type="Pfam" id="PF07715">
    <property type="entry name" value="Plug"/>
    <property type="match status" value="1"/>
</dbReference>
<evidence type="ECO:0000256" key="5">
    <source>
        <dbReference type="ARBA" id="ARBA00023077"/>
    </source>
</evidence>
<evidence type="ECO:0000256" key="3">
    <source>
        <dbReference type="ARBA" id="ARBA00022452"/>
    </source>
</evidence>
<reference evidence="12 13" key="1">
    <citation type="journal article" date="2020" name="G3 (Bethesda)">
        <title>CeMbio - The Caenorhabditis elegans Microbiome Resource.</title>
        <authorList>
            <person name="Dirksen P."/>
            <person name="Assie A."/>
            <person name="Zimmermann J."/>
            <person name="Zhang F."/>
            <person name="Tietje A.M."/>
            <person name="Marsh S.A."/>
            <person name="Felix M.A."/>
            <person name="Shapira M."/>
            <person name="Kaleta C."/>
            <person name="Schulenburg H."/>
            <person name="Samuel B."/>
        </authorList>
    </citation>
    <scope>NUCLEOTIDE SEQUENCE [LARGE SCALE GENOMIC DNA]</scope>
    <source>
        <strain evidence="12 13">BIGb0170</strain>
    </source>
</reference>
<dbReference type="Gene3D" id="2.40.170.20">
    <property type="entry name" value="TonB-dependent receptor, beta-barrel domain"/>
    <property type="match status" value="1"/>
</dbReference>
<keyword evidence="7 8" id="KW-0998">Cell outer membrane</keyword>
<dbReference type="PROSITE" id="PS52016">
    <property type="entry name" value="TONB_DEPENDENT_REC_3"/>
    <property type="match status" value="1"/>
</dbReference>
<dbReference type="EMBL" id="CP058555">
    <property type="protein sequence ID" value="QMV67833.1"/>
    <property type="molecule type" value="Genomic_DNA"/>
</dbReference>
<dbReference type="CDD" id="cd01347">
    <property type="entry name" value="ligand_gated_channel"/>
    <property type="match status" value="1"/>
</dbReference>
<dbReference type="PANTHER" id="PTHR30069:SF42">
    <property type="entry name" value="FERRIC AEROBACTIN RECEPTOR"/>
    <property type="match status" value="1"/>
</dbReference>
<evidence type="ECO:0000256" key="2">
    <source>
        <dbReference type="ARBA" id="ARBA00022448"/>
    </source>
</evidence>
<evidence type="ECO:0000313" key="13">
    <source>
        <dbReference type="Proteomes" id="UP000515450"/>
    </source>
</evidence>
<dbReference type="GO" id="GO:0009279">
    <property type="term" value="C:cell outer membrane"/>
    <property type="evidence" value="ECO:0007669"/>
    <property type="project" value="UniProtKB-SubCell"/>
</dbReference>
<dbReference type="Gene3D" id="2.60.40.1120">
    <property type="entry name" value="Carboxypeptidase-like, regulatory domain"/>
    <property type="match status" value="1"/>
</dbReference>
<evidence type="ECO:0000256" key="7">
    <source>
        <dbReference type="ARBA" id="ARBA00023237"/>
    </source>
</evidence>